<dbReference type="PANTHER" id="PTHR43103:SF5">
    <property type="entry name" value="4-EPIMERASE, PUTATIVE (AFU_ORTHOLOGUE AFUA_7G00360)-RELATED"/>
    <property type="match status" value="1"/>
</dbReference>
<dbReference type="SUPFAM" id="SSF51735">
    <property type="entry name" value="NAD(P)-binding Rossmann-fold domains"/>
    <property type="match status" value="1"/>
</dbReference>
<feature type="region of interest" description="Disordered" evidence="4">
    <location>
        <begin position="92"/>
        <end position="117"/>
    </location>
</feature>
<dbReference type="AlphaFoldDB" id="A0AAU2V9V0"/>
<keyword evidence="3" id="KW-0520">NAD</keyword>
<feature type="domain" description="NAD-dependent epimerase/dehydratase" evidence="5">
    <location>
        <begin position="127"/>
        <end position="287"/>
    </location>
</feature>
<organism evidence="6">
    <name type="scientific">Streptomyces sp. NBC_00003</name>
    <dbReference type="NCBI Taxonomy" id="2903608"/>
    <lineage>
        <taxon>Bacteria</taxon>
        <taxon>Bacillati</taxon>
        <taxon>Actinomycetota</taxon>
        <taxon>Actinomycetes</taxon>
        <taxon>Kitasatosporales</taxon>
        <taxon>Streptomycetaceae</taxon>
        <taxon>Streptomyces</taxon>
    </lineage>
</organism>
<name>A0AAU2V9V0_9ACTN</name>
<dbReference type="InterPro" id="IPR036291">
    <property type="entry name" value="NAD(P)-bd_dom_sf"/>
</dbReference>
<evidence type="ECO:0000256" key="2">
    <source>
        <dbReference type="ARBA" id="ARBA00023002"/>
    </source>
</evidence>
<protein>
    <submittedName>
        <fullName evidence="6">NAD-dependent epimerase/dehydratase family protein</fullName>
    </submittedName>
</protein>
<evidence type="ECO:0000256" key="1">
    <source>
        <dbReference type="ARBA" id="ARBA00007637"/>
    </source>
</evidence>
<comment type="similarity">
    <text evidence="1">Belongs to the NAD(P)-dependent epimerase/dehydratase family.</text>
</comment>
<feature type="region of interest" description="Disordered" evidence="4">
    <location>
        <begin position="359"/>
        <end position="388"/>
    </location>
</feature>
<dbReference type="InterPro" id="IPR001509">
    <property type="entry name" value="Epimerase_deHydtase"/>
</dbReference>
<reference evidence="6" key="1">
    <citation type="submission" date="2022-10" db="EMBL/GenBank/DDBJ databases">
        <title>The complete genomes of actinobacterial strains from the NBC collection.</title>
        <authorList>
            <person name="Joergensen T.S."/>
            <person name="Alvarez Arevalo M."/>
            <person name="Sterndorff E.B."/>
            <person name="Faurdal D."/>
            <person name="Vuksanovic O."/>
            <person name="Mourched A.-S."/>
            <person name="Charusanti P."/>
            <person name="Shaw S."/>
            <person name="Blin K."/>
            <person name="Weber T."/>
        </authorList>
    </citation>
    <scope>NUCLEOTIDE SEQUENCE</scope>
    <source>
        <strain evidence="6">NBC_00003</strain>
    </source>
</reference>
<dbReference type="PANTHER" id="PTHR43103">
    <property type="entry name" value="NUCLEOSIDE-DIPHOSPHATE-SUGAR EPIMERASE"/>
    <property type="match status" value="1"/>
</dbReference>
<sequence>MAVEAPAHAGRVYELVGEQTIGGADLAQAHGAHATYEPETLAQARERLAASGAEPFQVPMLIGTYSTPPSLPVSWRVPVAICADCWAANPAHRSQRQSRSTPVRGSRLRRQSVSGSGGGGTVVLGTVAVTGAAGNIGSVVREALRHEATRLVLLDRVPLRREAACEEVHTVDLRDAVAVESAFSGVDCVLHLGGLPDEAPLGELLEANVLGTHNVLEAARRNGIERVVLASSNRVTGFYPTGHLTGPQDPVRPDGLYGVSKVAVEALGQLYADKFGLSVICLRIGSFEQTPTEPRHLATWLSPRDTVGYVKAALAAPPTTRFATVYAVSANTRRFWELPAPAELDYTPVDDAETHAAHIPGAHTPADSSAPQAGPYATPEFTLKHLRP</sequence>
<dbReference type="Pfam" id="PF01370">
    <property type="entry name" value="Epimerase"/>
    <property type="match status" value="1"/>
</dbReference>
<evidence type="ECO:0000259" key="5">
    <source>
        <dbReference type="Pfam" id="PF01370"/>
    </source>
</evidence>
<keyword evidence="2" id="KW-0560">Oxidoreductase</keyword>
<dbReference type="EMBL" id="CP108318">
    <property type="protein sequence ID" value="WTW64270.1"/>
    <property type="molecule type" value="Genomic_DNA"/>
</dbReference>
<dbReference type="PROSITE" id="PS00061">
    <property type="entry name" value="ADH_SHORT"/>
    <property type="match status" value="1"/>
</dbReference>
<dbReference type="InterPro" id="IPR020904">
    <property type="entry name" value="Sc_DH/Rdtase_CS"/>
</dbReference>
<evidence type="ECO:0000256" key="4">
    <source>
        <dbReference type="SAM" id="MobiDB-lite"/>
    </source>
</evidence>
<dbReference type="GO" id="GO:0016491">
    <property type="term" value="F:oxidoreductase activity"/>
    <property type="evidence" value="ECO:0007669"/>
    <property type="project" value="UniProtKB-KW"/>
</dbReference>
<evidence type="ECO:0000256" key="3">
    <source>
        <dbReference type="ARBA" id="ARBA00023027"/>
    </source>
</evidence>
<accession>A0AAU2V9V0</accession>
<proteinExistence type="inferred from homology"/>
<evidence type="ECO:0000313" key="6">
    <source>
        <dbReference type="EMBL" id="WTW64270.1"/>
    </source>
</evidence>
<gene>
    <name evidence="6" type="ORF">OG549_28520</name>
</gene>
<dbReference type="Gene3D" id="3.40.50.720">
    <property type="entry name" value="NAD(P)-binding Rossmann-like Domain"/>
    <property type="match status" value="1"/>
</dbReference>